<keyword evidence="2" id="KW-1003">Cell membrane</keyword>
<dbReference type="PANTHER" id="PTHR30250:SF11">
    <property type="entry name" value="O-ANTIGEN TRANSPORTER-RELATED"/>
    <property type="match status" value="1"/>
</dbReference>
<comment type="caution">
    <text evidence="7">The sequence shown here is derived from an EMBL/GenBank/DDBJ whole genome shotgun (WGS) entry which is preliminary data.</text>
</comment>
<evidence type="ECO:0000256" key="2">
    <source>
        <dbReference type="ARBA" id="ARBA00022475"/>
    </source>
</evidence>
<dbReference type="EMBL" id="JAMXLT020000003">
    <property type="protein sequence ID" value="MDW8547887.1"/>
    <property type="molecule type" value="Genomic_DNA"/>
</dbReference>
<feature type="transmembrane region" description="Helical" evidence="6">
    <location>
        <begin position="420"/>
        <end position="442"/>
    </location>
</feature>
<dbReference type="PANTHER" id="PTHR30250">
    <property type="entry name" value="PST FAMILY PREDICTED COLANIC ACID TRANSPORTER"/>
    <property type="match status" value="1"/>
</dbReference>
<keyword evidence="4 6" id="KW-1133">Transmembrane helix</keyword>
<dbReference type="InterPro" id="IPR002797">
    <property type="entry name" value="Polysacc_synth"/>
</dbReference>
<feature type="transmembrane region" description="Helical" evidence="6">
    <location>
        <begin position="253"/>
        <end position="279"/>
    </location>
</feature>
<feature type="transmembrane region" description="Helical" evidence="6">
    <location>
        <begin position="336"/>
        <end position="353"/>
    </location>
</feature>
<keyword evidence="8" id="KW-1185">Reference proteome</keyword>
<feature type="transmembrane region" description="Helical" evidence="6">
    <location>
        <begin position="213"/>
        <end position="233"/>
    </location>
</feature>
<feature type="transmembrane region" description="Helical" evidence="6">
    <location>
        <begin position="365"/>
        <end position="384"/>
    </location>
</feature>
<evidence type="ECO:0000256" key="5">
    <source>
        <dbReference type="ARBA" id="ARBA00023136"/>
    </source>
</evidence>
<feature type="transmembrane region" description="Helical" evidence="6">
    <location>
        <begin position="300"/>
        <end position="321"/>
    </location>
</feature>
<dbReference type="Pfam" id="PF01943">
    <property type="entry name" value="Polysacc_synt"/>
    <property type="match status" value="1"/>
</dbReference>
<keyword evidence="3 6" id="KW-0812">Transmembrane</keyword>
<name>A0ABU4JDZ8_9FLAO</name>
<evidence type="ECO:0000313" key="7">
    <source>
        <dbReference type="EMBL" id="MDW8547887.1"/>
    </source>
</evidence>
<evidence type="ECO:0000256" key="1">
    <source>
        <dbReference type="ARBA" id="ARBA00004651"/>
    </source>
</evidence>
<organism evidence="7 8">
    <name type="scientific">Epilithonimonas ginsengisoli</name>
    <dbReference type="NCBI Taxonomy" id="1245592"/>
    <lineage>
        <taxon>Bacteria</taxon>
        <taxon>Pseudomonadati</taxon>
        <taxon>Bacteroidota</taxon>
        <taxon>Flavobacteriia</taxon>
        <taxon>Flavobacteriales</taxon>
        <taxon>Weeksellaceae</taxon>
        <taxon>Chryseobacterium group</taxon>
        <taxon>Epilithonimonas</taxon>
    </lineage>
</organism>
<evidence type="ECO:0000256" key="4">
    <source>
        <dbReference type="ARBA" id="ARBA00022989"/>
    </source>
</evidence>
<dbReference type="Proteomes" id="UP001204439">
    <property type="component" value="Unassembled WGS sequence"/>
</dbReference>
<feature type="transmembrane region" description="Helical" evidence="6">
    <location>
        <begin position="118"/>
        <end position="139"/>
    </location>
</feature>
<feature type="transmembrane region" description="Helical" evidence="6">
    <location>
        <begin position="390"/>
        <end position="413"/>
    </location>
</feature>
<evidence type="ECO:0000256" key="3">
    <source>
        <dbReference type="ARBA" id="ARBA00022692"/>
    </source>
</evidence>
<feature type="transmembrane region" description="Helical" evidence="6">
    <location>
        <begin position="42"/>
        <end position="66"/>
    </location>
</feature>
<dbReference type="RefSeq" id="WP_063969144.1">
    <property type="nucleotide sequence ID" value="NZ_JAMXLT020000003.1"/>
</dbReference>
<comment type="subcellular location">
    <subcellularLocation>
        <location evidence="1">Cell membrane</location>
        <topology evidence="1">Multi-pass membrane protein</topology>
    </subcellularLocation>
</comment>
<feature type="transmembrane region" description="Helical" evidence="6">
    <location>
        <begin position="175"/>
        <end position="192"/>
    </location>
</feature>
<evidence type="ECO:0000256" key="6">
    <source>
        <dbReference type="SAM" id="Phobius"/>
    </source>
</evidence>
<feature type="transmembrane region" description="Helical" evidence="6">
    <location>
        <begin position="12"/>
        <end position="30"/>
    </location>
</feature>
<sequence length="492" mass="56427">MSVVARQGIKYSIIGYLGFLLGTFSAIFIFPYDMEFYGKLRYILPTAEMIVPIVVFGLSFSNVKFFSKVNADGKHHNMLSLSLLAIFINFAVFIGAYFLLNYLFPSLKESRLWEMKRLILPLVLVLALSSVFNKFLTNYKRIVVPNIFENFVPKIANLGAFCLFFFMGFAEKSAYGFFFMMFVISLLGYGFYTNRLEKIKPDFNLDYFKKDRFYSEVLTYSLFGFLGNIGNYIAIRIDNFMIGEYISFEENGIYSNIFSIISIIVVPQMGLFNISAPIINKVLASGDYDELDRFHKKTSLSLFFLGLVLFCCIVVGFPYLADFMKNGEDLRSAEPVLWILGFAMLFDLATGFNGHIISLSKFYKFNIVVMLILAVLTISLNMIFLTYTDLGILGIAVAYAISLSLFNIIKIVFNYIKFKVFPLGIEMMYALILGFLSINVAILLPDFELNILNLFYKPTVVLILLFVGNYFLKIYPLDKFLNRNFIKSLFKF</sequence>
<reference evidence="7 8" key="1">
    <citation type="submission" date="2023-11" db="EMBL/GenBank/DDBJ databases">
        <title>First isolation, identification, and characterization of non-pathogenic Epilithonimonas ginsengisoli isolated from diseased farmed rainbow trout (Oncorhynchus mykiss) in Chile.</title>
        <authorList>
            <person name="Miranda C.D."/>
            <person name="Irgang R."/>
            <person name="Concha C."/>
            <person name="Rojas R."/>
            <person name="Avendano R."/>
        </authorList>
    </citation>
    <scope>NUCLEOTIDE SEQUENCE [LARGE SCALE GENOMIC DNA]</scope>
    <source>
        <strain evidence="7 8">FP99</strain>
    </source>
</reference>
<feature type="transmembrane region" description="Helical" evidence="6">
    <location>
        <begin position="454"/>
        <end position="472"/>
    </location>
</feature>
<protein>
    <submittedName>
        <fullName evidence="7">Lipopolysaccharide biosynthesis protein</fullName>
    </submittedName>
</protein>
<feature type="transmembrane region" description="Helical" evidence="6">
    <location>
        <begin position="151"/>
        <end position="169"/>
    </location>
</feature>
<gene>
    <name evidence="7" type="ORF">NG800_003115</name>
</gene>
<evidence type="ECO:0000313" key="8">
    <source>
        <dbReference type="Proteomes" id="UP001204439"/>
    </source>
</evidence>
<dbReference type="InterPro" id="IPR050833">
    <property type="entry name" value="Poly_Biosynth_Transport"/>
</dbReference>
<feature type="transmembrane region" description="Helical" evidence="6">
    <location>
        <begin position="78"/>
        <end position="98"/>
    </location>
</feature>
<proteinExistence type="predicted"/>
<keyword evidence="5 6" id="KW-0472">Membrane</keyword>
<accession>A0ABU4JDZ8</accession>